<keyword evidence="2" id="KW-0012">Acyltransferase</keyword>
<dbReference type="Pfam" id="PF08541">
    <property type="entry name" value="ACP_syn_III_C"/>
    <property type="match status" value="1"/>
</dbReference>
<dbReference type="EMBL" id="BAAARV010000138">
    <property type="protein sequence ID" value="GAA2394289.1"/>
    <property type="molecule type" value="Genomic_DNA"/>
</dbReference>
<sequence>MLTVHDTTTGPPVAILGTGIGLPDQIIGNEAVAGPAGVTPEWVLRRTGIHTRRWAKPDQATSDLAVAAARAALADAGLRAADLSVVLVATSTPDSPQPPTACLVADELGAPPGTAAFDVNAVCSGFVFALVTAERLLRAGGGHALVVGADVYSRILDPADRRTAVLFGDGAGAVVLGPGARPSLAAARLATYPEAHGLIRVPAGGSRIPASADSLDAGLHHFAMEGRAVRDFVLDVVAPAIRAFLRDCGVGPAGLAAFVPHQANPNLVADLAAAVGVPAGRTATGGGEHGNTGAAAVPIALHDARAALRPGDLVLLAGFGGGMAAGFALLRWPGPDRLERSDRHR</sequence>
<evidence type="ECO:0000313" key="6">
    <source>
        <dbReference type="Proteomes" id="UP001501444"/>
    </source>
</evidence>
<dbReference type="InterPro" id="IPR013747">
    <property type="entry name" value="ACP_syn_III_C"/>
</dbReference>
<keyword evidence="1" id="KW-0808">Transferase</keyword>
<protein>
    <submittedName>
        <fullName evidence="5">Beta-ketoacyl-ACP synthase III</fullName>
    </submittedName>
</protein>
<feature type="domain" description="Beta-ketoacyl-[acyl-carrier-protein] synthase III N-terminal" evidence="4">
    <location>
        <begin position="117"/>
        <end position="190"/>
    </location>
</feature>
<dbReference type="CDD" id="cd00830">
    <property type="entry name" value="KAS_III"/>
    <property type="match status" value="1"/>
</dbReference>
<dbReference type="PANTHER" id="PTHR34069:SF2">
    <property type="entry name" value="BETA-KETOACYL-[ACYL-CARRIER-PROTEIN] SYNTHASE III"/>
    <property type="match status" value="1"/>
</dbReference>
<organism evidence="5 6">
    <name type="scientific">Dactylosporangium salmoneum</name>
    <dbReference type="NCBI Taxonomy" id="53361"/>
    <lineage>
        <taxon>Bacteria</taxon>
        <taxon>Bacillati</taxon>
        <taxon>Actinomycetota</taxon>
        <taxon>Actinomycetes</taxon>
        <taxon>Micromonosporales</taxon>
        <taxon>Micromonosporaceae</taxon>
        <taxon>Dactylosporangium</taxon>
    </lineage>
</organism>
<feature type="domain" description="Beta-ketoacyl-[acyl-carrier-protein] synthase III C-terminal" evidence="3">
    <location>
        <begin position="245"/>
        <end position="332"/>
    </location>
</feature>
<evidence type="ECO:0000256" key="1">
    <source>
        <dbReference type="ARBA" id="ARBA00022679"/>
    </source>
</evidence>
<dbReference type="RefSeq" id="WP_344620593.1">
    <property type="nucleotide sequence ID" value="NZ_BAAARV010000138.1"/>
</dbReference>
<keyword evidence="6" id="KW-1185">Reference proteome</keyword>
<comment type="caution">
    <text evidence="5">The sequence shown here is derived from an EMBL/GenBank/DDBJ whole genome shotgun (WGS) entry which is preliminary data.</text>
</comment>
<evidence type="ECO:0000256" key="2">
    <source>
        <dbReference type="ARBA" id="ARBA00023315"/>
    </source>
</evidence>
<dbReference type="Gene3D" id="3.40.47.10">
    <property type="match status" value="1"/>
</dbReference>
<evidence type="ECO:0000259" key="4">
    <source>
        <dbReference type="Pfam" id="PF08545"/>
    </source>
</evidence>
<dbReference type="PANTHER" id="PTHR34069">
    <property type="entry name" value="3-OXOACYL-[ACYL-CARRIER-PROTEIN] SYNTHASE 3"/>
    <property type="match status" value="1"/>
</dbReference>
<name>A0ABP5V6X2_9ACTN</name>
<dbReference type="Pfam" id="PF08545">
    <property type="entry name" value="ACP_syn_III"/>
    <property type="match status" value="1"/>
</dbReference>
<dbReference type="Proteomes" id="UP001501444">
    <property type="component" value="Unassembled WGS sequence"/>
</dbReference>
<reference evidence="6" key="1">
    <citation type="journal article" date="2019" name="Int. J. Syst. Evol. Microbiol.">
        <title>The Global Catalogue of Microorganisms (GCM) 10K type strain sequencing project: providing services to taxonomists for standard genome sequencing and annotation.</title>
        <authorList>
            <consortium name="The Broad Institute Genomics Platform"/>
            <consortium name="The Broad Institute Genome Sequencing Center for Infectious Disease"/>
            <person name="Wu L."/>
            <person name="Ma J."/>
        </authorList>
    </citation>
    <scope>NUCLEOTIDE SEQUENCE [LARGE SCALE GENOMIC DNA]</scope>
    <source>
        <strain evidence="6">JCM 3272</strain>
    </source>
</reference>
<proteinExistence type="predicted"/>
<dbReference type="InterPro" id="IPR013751">
    <property type="entry name" value="ACP_syn_III_N"/>
</dbReference>
<dbReference type="SUPFAM" id="SSF53901">
    <property type="entry name" value="Thiolase-like"/>
    <property type="match status" value="1"/>
</dbReference>
<evidence type="ECO:0000313" key="5">
    <source>
        <dbReference type="EMBL" id="GAA2394289.1"/>
    </source>
</evidence>
<evidence type="ECO:0000259" key="3">
    <source>
        <dbReference type="Pfam" id="PF08541"/>
    </source>
</evidence>
<gene>
    <name evidence="5" type="ORF">GCM10010170_108070</name>
</gene>
<accession>A0ABP5V6X2</accession>
<dbReference type="NCBIfam" id="NF006829">
    <property type="entry name" value="PRK09352.1"/>
    <property type="match status" value="1"/>
</dbReference>
<dbReference type="InterPro" id="IPR016039">
    <property type="entry name" value="Thiolase-like"/>
</dbReference>